<dbReference type="Gene3D" id="3.40.50.720">
    <property type="entry name" value="NAD(P)-binding Rossmann-like Domain"/>
    <property type="match status" value="1"/>
</dbReference>
<comment type="caution">
    <text evidence="3">The sequence shown here is derived from an EMBL/GenBank/DDBJ whole genome shotgun (WGS) entry which is preliminary data.</text>
</comment>
<evidence type="ECO:0000313" key="4">
    <source>
        <dbReference type="Proteomes" id="UP000526196"/>
    </source>
</evidence>
<gene>
    <name evidence="3" type="ORF">HX833_04390</name>
</gene>
<dbReference type="InterPro" id="IPR036291">
    <property type="entry name" value="NAD(P)-bd_dom_sf"/>
</dbReference>
<dbReference type="EMBL" id="JACASX010000006">
    <property type="protein sequence ID" value="NWK05312.1"/>
    <property type="molecule type" value="Genomic_DNA"/>
</dbReference>
<dbReference type="CDD" id="cd05237">
    <property type="entry name" value="UDP_invert_4-6DH_SDR_e"/>
    <property type="match status" value="1"/>
</dbReference>
<evidence type="ECO:0000256" key="1">
    <source>
        <dbReference type="ARBA" id="ARBA00007430"/>
    </source>
</evidence>
<comment type="similarity">
    <text evidence="1">Belongs to the polysaccharide synthase family.</text>
</comment>
<dbReference type="Pfam" id="PF02719">
    <property type="entry name" value="Polysacc_synt_2"/>
    <property type="match status" value="1"/>
</dbReference>
<evidence type="ECO:0000313" key="3">
    <source>
        <dbReference type="EMBL" id="NWK05312.1"/>
    </source>
</evidence>
<dbReference type="InterPro" id="IPR051203">
    <property type="entry name" value="Polysaccharide_Synthase-Rel"/>
</dbReference>
<dbReference type="PANTHER" id="PTHR43318:SF2">
    <property type="entry name" value="UDP-N-ACETYLGLUCOSAMINE 4,6-DEHYDRATASE (INVERTING)"/>
    <property type="match status" value="1"/>
</dbReference>
<proteinExistence type="inferred from homology"/>
<dbReference type="InterPro" id="IPR003869">
    <property type="entry name" value="Polysac_CapD-like"/>
</dbReference>
<reference evidence="3 4" key="1">
    <citation type="journal article" date="2019" name="Environ. Microbiol.">
        <title>Genomics insights into ecotype formation of ammonia-oxidizing archaea in the deep ocean.</title>
        <authorList>
            <person name="Wang Y."/>
            <person name="Huang J.M."/>
            <person name="Cui G.J."/>
            <person name="Nunoura T."/>
            <person name="Takaki Y."/>
            <person name="Li W.L."/>
            <person name="Li J."/>
            <person name="Gao Z.M."/>
            <person name="Takai K."/>
            <person name="Zhang A.Q."/>
            <person name="Stepanauskas R."/>
        </authorList>
    </citation>
    <scope>NUCLEOTIDE SEQUENCE [LARGE SCALE GENOMIC DNA]</scope>
    <source>
        <strain evidence="3 4">F20</strain>
    </source>
</reference>
<name>A0A7K4NQH7_9ARCH</name>
<accession>A0A7K4NQH7</accession>
<sequence length="339" mass="38425">MKIDGNLKNEFKNKVILITGGTGSIGLGIIKQLMNFQPKQIRIFSNDENSIVEVKETIGNNKIFQFMVGDVRDKDRLQLAIRNVDIVFHAAAMKHIDICEQNPFDAVKTNVIGTSNILETSIIENVSKVIFISTDKATNPSSTLGASKLLAERLTLDASSYIGNSKTVFTIVRFGNVLGSRGSVFQIFQKQILTHNPLTVTDARMTRFIMSISDASKMILKVTKIAKDGEIFILKMPSVKIEELARGMLQVFEKKFSSHKINNKIKILKSRERERFHEFLITNEELPYCHDIGQMYKISKIENKKPISINELSSETSKKISKKELEKIINELMNEYITY</sequence>
<feature type="domain" description="Polysaccharide biosynthesis protein CapD-like" evidence="2">
    <location>
        <begin position="16"/>
        <end position="298"/>
    </location>
</feature>
<dbReference type="PANTHER" id="PTHR43318">
    <property type="entry name" value="UDP-N-ACETYLGLUCOSAMINE 4,6-DEHYDRATASE"/>
    <property type="match status" value="1"/>
</dbReference>
<dbReference type="Proteomes" id="UP000526196">
    <property type="component" value="Unassembled WGS sequence"/>
</dbReference>
<protein>
    <submittedName>
        <fullName evidence="3">SDR family NAD(P)-dependent oxidoreductase</fullName>
    </submittedName>
</protein>
<evidence type="ECO:0000259" key="2">
    <source>
        <dbReference type="Pfam" id="PF02719"/>
    </source>
</evidence>
<organism evidence="3 4">
    <name type="scientific">Marine Group I thaumarchaeote</name>
    <dbReference type="NCBI Taxonomy" id="2511932"/>
    <lineage>
        <taxon>Archaea</taxon>
        <taxon>Nitrososphaerota</taxon>
        <taxon>Marine Group I</taxon>
    </lineage>
</organism>
<dbReference type="AlphaFoldDB" id="A0A7K4NQH7"/>
<dbReference type="SUPFAM" id="SSF51735">
    <property type="entry name" value="NAD(P)-binding Rossmann-fold domains"/>
    <property type="match status" value="1"/>
</dbReference>